<organism evidence="2 3">
    <name type="scientific">Algoriella xinjiangensis</name>
    <dbReference type="NCBI Taxonomy" id="684065"/>
    <lineage>
        <taxon>Bacteria</taxon>
        <taxon>Pseudomonadati</taxon>
        <taxon>Bacteroidota</taxon>
        <taxon>Flavobacteriia</taxon>
        <taxon>Flavobacteriales</taxon>
        <taxon>Weeksellaceae</taxon>
        <taxon>Algoriella</taxon>
    </lineage>
</organism>
<name>A0A1I4XRN9_9FLAO</name>
<dbReference type="Proteomes" id="UP000199149">
    <property type="component" value="Unassembled WGS sequence"/>
</dbReference>
<protein>
    <submittedName>
        <fullName evidence="2">Uncharacterized protein</fullName>
    </submittedName>
</protein>
<dbReference type="STRING" id="684065.SAMN05421738_109145"/>
<accession>A0A1I4XRN9</accession>
<feature type="coiled-coil region" evidence="1">
    <location>
        <begin position="46"/>
        <end position="73"/>
    </location>
</feature>
<evidence type="ECO:0000256" key="1">
    <source>
        <dbReference type="SAM" id="Coils"/>
    </source>
</evidence>
<dbReference type="AlphaFoldDB" id="A0A1I4XRN9"/>
<gene>
    <name evidence="2" type="ORF">SAMN05421738_109145</name>
</gene>
<dbReference type="EMBL" id="FOUZ01000009">
    <property type="protein sequence ID" value="SFN28521.1"/>
    <property type="molecule type" value="Genomic_DNA"/>
</dbReference>
<keyword evidence="1" id="KW-0175">Coiled coil</keyword>
<sequence length="306" mass="35396">MKIKYVLILLPCFIFAQSKEDKKEKNKGKNTEIVETKNDQKTVVVNSKDKEELEKLKVENKQLKDILTKVNAKYFVSTFKNFYSDDYFKTQGFKILKEEDKNTISQAQLMVESILAAEDKNSEIYKRAKKSIVFTDYLKAMDEVFQTVMKEKYDSVKVSSAITRLHNLQKFDPTSKVEVDKNSITEALVNYKENACNATEVVTKIQQGVMKSGISIATFKSKDFDNIISKKKTEEPIIKFNQLMNDDKIFNPFLVDMINDVKKNPTSFNQSTFIDEKYCQVKTKPLAQESKVDTMIVQEKKEELPK</sequence>
<reference evidence="3" key="1">
    <citation type="submission" date="2016-10" db="EMBL/GenBank/DDBJ databases">
        <authorList>
            <person name="Varghese N."/>
            <person name="Submissions S."/>
        </authorList>
    </citation>
    <scope>NUCLEOTIDE SEQUENCE [LARGE SCALE GENOMIC DNA]</scope>
    <source>
        <strain evidence="3">XJ109</strain>
    </source>
</reference>
<keyword evidence="3" id="KW-1185">Reference proteome</keyword>
<evidence type="ECO:0000313" key="3">
    <source>
        <dbReference type="Proteomes" id="UP000199149"/>
    </source>
</evidence>
<proteinExistence type="predicted"/>
<evidence type="ECO:0000313" key="2">
    <source>
        <dbReference type="EMBL" id="SFN28521.1"/>
    </source>
</evidence>
<dbReference type="RefSeq" id="WP_092908560.1">
    <property type="nucleotide sequence ID" value="NZ_FOUZ01000009.1"/>
</dbReference>